<keyword evidence="1" id="KW-1133">Transmembrane helix</keyword>
<feature type="transmembrane region" description="Helical" evidence="1">
    <location>
        <begin position="85"/>
        <end position="104"/>
    </location>
</feature>
<evidence type="ECO:0000313" key="3">
    <source>
        <dbReference type="Proteomes" id="UP000483078"/>
    </source>
</evidence>
<proteinExistence type="predicted"/>
<feature type="transmembrane region" description="Helical" evidence="1">
    <location>
        <begin position="218"/>
        <end position="243"/>
    </location>
</feature>
<feature type="transmembrane region" description="Helical" evidence="1">
    <location>
        <begin position="142"/>
        <end position="161"/>
    </location>
</feature>
<keyword evidence="1" id="KW-0812">Transmembrane</keyword>
<gene>
    <name evidence="2" type="ORF">FH759_00945</name>
</gene>
<name>A0A7C9HA69_9RHOB</name>
<feature type="transmembrane region" description="Helical" evidence="1">
    <location>
        <begin position="345"/>
        <end position="369"/>
    </location>
</feature>
<dbReference type="EMBL" id="VENJ01000002">
    <property type="protein sequence ID" value="MTJ03245.1"/>
    <property type="molecule type" value="Genomic_DNA"/>
</dbReference>
<feature type="transmembrane region" description="Helical" evidence="1">
    <location>
        <begin position="7"/>
        <end position="26"/>
    </location>
</feature>
<organism evidence="2 3">
    <name type="scientific">Sediminimonas qiaohouensis</name>
    <dbReference type="NCBI Taxonomy" id="552061"/>
    <lineage>
        <taxon>Bacteria</taxon>
        <taxon>Pseudomonadati</taxon>
        <taxon>Pseudomonadota</taxon>
        <taxon>Alphaproteobacteria</taxon>
        <taxon>Rhodobacterales</taxon>
        <taxon>Roseobacteraceae</taxon>
        <taxon>Sediminimonas</taxon>
    </lineage>
</organism>
<feature type="transmembrane region" description="Helical" evidence="1">
    <location>
        <begin position="110"/>
        <end position="130"/>
    </location>
</feature>
<evidence type="ECO:0000313" key="2">
    <source>
        <dbReference type="EMBL" id="MTJ03245.1"/>
    </source>
</evidence>
<keyword evidence="1" id="KW-0472">Membrane</keyword>
<comment type="caution">
    <text evidence="2">The sequence shown here is derived from an EMBL/GenBank/DDBJ whole genome shotgun (WGS) entry which is preliminary data.</text>
</comment>
<dbReference type="RefSeq" id="WP_273247693.1">
    <property type="nucleotide sequence ID" value="NZ_VENJ01000002.1"/>
</dbReference>
<protein>
    <recommendedName>
        <fullName evidence="4">DUF2029 domain-containing protein</fullName>
    </recommendedName>
</protein>
<dbReference type="AlphaFoldDB" id="A0A7C9HA69"/>
<feature type="transmembrane region" description="Helical" evidence="1">
    <location>
        <begin position="294"/>
        <end position="311"/>
    </location>
</feature>
<reference evidence="2 3" key="1">
    <citation type="submission" date="2019-06" db="EMBL/GenBank/DDBJ databases">
        <title>Enrichment of Autotrophic Halophilic Microorganisms from Red Sea Brine Pool Using Microbial Electrosynthesis System.</title>
        <authorList>
            <person name="Alqahtani M.F."/>
            <person name="Bajracharya S."/>
            <person name="Katuri K.P."/>
            <person name="Ali M."/>
            <person name="Saikaly P.E."/>
        </authorList>
    </citation>
    <scope>NUCLEOTIDE SEQUENCE [LARGE SCALE GENOMIC DNA]</scope>
    <source>
        <strain evidence="2">MES6</strain>
    </source>
</reference>
<feature type="transmembrane region" description="Helical" evidence="1">
    <location>
        <begin position="59"/>
        <end position="78"/>
    </location>
</feature>
<accession>A0A7C9HA69</accession>
<dbReference type="Proteomes" id="UP000483078">
    <property type="component" value="Unassembled WGS sequence"/>
</dbReference>
<feature type="transmembrane region" description="Helical" evidence="1">
    <location>
        <begin position="263"/>
        <end position="287"/>
    </location>
</feature>
<evidence type="ECO:0000256" key="1">
    <source>
        <dbReference type="SAM" id="Phobius"/>
    </source>
</evidence>
<sequence>MSRAEKTGLFLLLLAVWCVLAVMIALKGGFYLDKHEGDTLHLVQIVLRMAGGDTPHLDFVTPIGIWAFSPMALLVRAGMGVGNSILWGQMLVAALMLPALWWVGASRMRIGPAVAFGVGGLLLFAALVHGEAGRNVSISVHYNRWAWAVAFVPLALVLLPIRGEGPMPVQGVRRAPVAEGVLIGLCTAALALIKATYFVAFAPAVLLGLVLRGQWRALWMAFVSGVAVVAVMTVTQGADFWAAYIGDLRMVAQSDVRPQPGLALSQVVLSPAYTLVTLVALACVVLLRRVEGDPAAFILFLLVPGFIYVTWQNYGNDPLWLFLVGLVMLSHRTDPAQGGRGDRRLDGGLLTTGAVALVLIAAPALNIGYSPVRHLTQSTERFSHLFGADARHDDIYVVRLRAARVDGVIPMDLPGGGLEWFRQIAERPEPTVLQGRTLRQCQLKSGVVALLSAIAADLEAEGYGGRRILSADIYGGLWLFGSIEPVPGAAPWYYGGLPGIEAAEYLVVPDCPIAPDVRRAYIEQIKARQIGLAELERTPLYTLYRIGGRGGAADE</sequence>
<feature type="transmembrane region" description="Helical" evidence="1">
    <location>
        <begin position="181"/>
        <end position="211"/>
    </location>
</feature>
<evidence type="ECO:0008006" key="4">
    <source>
        <dbReference type="Google" id="ProtNLM"/>
    </source>
</evidence>